<evidence type="ECO:0000313" key="1">
    <source>
        <dbReference type="EMBL" id="KAE9403473.1"/>
    </source>
</evidence>
<protein>
    <submittedName>
        <fullName evidence="1">Uncharacterized protein</fullName>
    </submittedName>
</protein>
<dbReference type="Proteomes" id="UP000799118">
    <property type="component" value="Unassembled WGS sequence"/>
</dbReference>
<evidence type="ECO:0000313" key="2">
    <source>
        <dbReference type="Proteomes" id="UP000799118"/>
    </source>
</evidence>
<keyword evidence="2" id="KW-1185">Reference proteome</keyword>
<accession>A0A6A4I0D9</accession>
<sequence>MADTFKECAEARTQWDTYVQGEGQEFVNRIAERAMMFIEVMGLNTTSPSDPATTIQLVRGLDRLNFNNMPAYLVQRLQDLELLQEFDVLRHSINMDEVYIFYLDADLNPGSISTAEQIQRGMPYHQYQPINPPTPSGLLTHSDGNLNSLVNLAPESIRTNLNQMSNEEQRTLLEELLTSEQGPVQDSLNWSIQKQSLVDSVQSSGSNLFVGNNAPLQRMMDWPRELPNVTNNDNISVPREQIN</sequence>
<reference evidence="1" key="1">
    <citation type="journal article" date="2019" name="Environ. Microbiol.">
        <title>Fungal ecological strategies reflected in gene transcription - a case study of two litter decomposers.</title>
        <authorList>
            <person name="Barbi F."/>
            <person name="Kohler A."/>
            <person name="Barry K."/>
            <person name="Baskaran P."/>
            <person name="Daum C."/>
            <person name="Fauchery L."/>
            <person name="Ihrmark K."/>
            <person name="Kuo A."/>
            <person name="LaButti K."/>
            <person name="Lipzen A."/>
            <person name="Morin E."/>
            <person name="Grigoriev I.V."/>
            <person name="Henrissat B."/>
            <person name="Lindahl B."/>
            <person name="Martin F."/>
        </authorList>
    </citation>
    <scope>NUCLEOTIDE SEQUENCE</scope>
    <source>
        <strain evidence="1">JB14</strain>
    </source>
</reference>
<gene>
    <name evidence="1" type="ORF">BT96DRAFT_936325</name>
</gene>
<organism evidence="1 2">
    <name type="scientific">Gymnopus androsaceus JB14</name>
    <dbReference type="NCBI Taxonomy" id="1447944"/>
    <lineage>
        <taxon>Eukaryota</taxon>
        <taxon>Fungi</taxon>
        <taxon>Dikarya</taxon>
        <taxon>Basidiomycota</taxon>
        <taxon>Agaricomycotina</taxon>
        <taxon>Agaricomycetes</taxon>
        <taxon>Agaricomycetidae</taxon>
        <taxon>Agaricales</taxon>
        <taxon>Marasmiineae</taxon>
        <taxon>Omphalotaceae</taxon>
        <taxon>Gymnopus</taxon>
    </lineage>
</organism>
<name>A0A6A4I0D9_9AGAR</name>
<dbReference type="AlphaFoldDB" id="A0A6A4I0D9"/>
<dbReference type="EMBL" id="ML769424">
    <property type="protein sequence ID" value="KAE9403473.1"/>
    <property type="molecule type" value="Genomic_DNA"/>
</dbReference>
<proteinExistence type="predicted"/>